<feature type="domain" description="ABC3 transporter permease C-terminal" evidence="8">
    <location>
        <begin position="674"/>
        <end position="789"/>
    </location>
</feature>
<dbReference type="Pfam" id="PF02687">
    <property type="entry name" value="FtsX"/>
    <property type="match status" value="2"/>
</dbReference>
<dbReference type="InterPro" id="IPR050250">
    <property type="entry name" value="Macrolide_Exporter_MacB"/>
</dbReference>
<feature type="transmembrane region" description="Helical" evidence="7">
    <location>
        <begin position="762"/>
        <end position="784"/>
    </location>
</feature>
<feature type="domain" description="ABC3 transporter permease C-terminal" evidence="8">
    <location>
        <begin position="251"/>
        <end position="370"/>
    </location>
</feature>
<sequence length="794" mass="80448">MLAWSTVRDRWTGFVGSFVALTLGVGVLTAALVVFVSAQPAVPERLAGAAVVVQAPAGASDADSFVEYVPWASARAEELAGALRGVPGVAAAVPDRSFYAQLVHGGHPVGDPPAGDPIGHAWSTAALAPYRLVAGAAPTAAGEVVLDAGYGIPPGATATVLTATGPQQWRVTGTVDGPGIYVADSAAAALAPGVPAIGLVLSPGADPGAVAAAARVRVGAAGTVLSGDARTALEPEAVGRTRWLGTQLITVMVLLAAFATVFVMASTAALNAYQRRRELALLRAIGATPRQTRRLLLGEALVIGVVSAAVGAVLGVLAAPWFGDLLVRADLEPAGFAPSPSLLAVGPAVLTGIVVAVAGAWATARRAAKVRPMEALREAAVDRRAMTLSRWLFGGLFGVAGLALAVLTPAVDDGSALTTAIFSALTLIVGITLLAPVLIPPALRALTLPLRRSATGEVVRESAGAAVRRTAATAGPVLLTVGFAMLILGMVKTMSPAFGGEDARALGVDTVVTAEGTPGLSDAAVAAIPGTVFAGLSTSVFVGDLPYDALGVVPGAVPVRGDASALTGDTAVVADPRWKAGDTLRLTFADGAVVPLRVAASVEPGTLTTPLLLPRDLVRAHDPSALTLTAYVRGAPPAAVRDAVARFGALVQDPLTYSSDDDEDQLVWLFVLVMVGMSVGYTSIAVANTLVMATGDRRRDFRVLRLTGATNRQILRMVGAETGIVVLFGTVIGGLVALPALLGIRAALAGQTGVDVRLVVPWLEVGVVVAVCAVLALGAALLATRRALHRAQPR</sequence>
<feature type="transmembrane region" description="Helical" evidence="7">
    <location>
        <begin position="391"/>
        <end position="411"/>
    </location>
</feature>
<evidence type="ECO:0000259" key="8">
    <source>
        <dbReference type="Pfam" id="PF02687"/>
    </source>
</evidence>
<evidence type="ECO:0000313" key="10">
    <source>
        <dbReference type="Proteomes" id="UP000256913"/>
    </source>
</evidence>
<dbReference type="EMBL" id="QUMQ01000001">
    <property type="protein sequence ID" value="REF95615.1"/>
    <property type="molecule type" value="Genomic_DNA"/>
</dbReference>
<dbReference type="PANTHER" id="PTHR30572:SF4">
    <property type="entry name" value="ABC TRANSPORTER PERMEASE YTRF"/>
    <property type="match status" value="1"/>
</dbReference>
<accession>A0A3D9ZEE4</accession>
<evidence type="ECO:0000256" key="5">
    <source>
        <dbReference type="ARBA" id="ARBA00023136"/>
    </source>
</evidence>
<proteinExistence type="inferred from homology"/>
<feature type="transmembrane region" description="Helical" evidence="7">
    <location>
        <begin position="714"/>
        <end position="742"/>
    </location>
</feature>
<comment type="subcellular location">
    <subcellularLocation>
        <location evidence="1">Cell membrane</location>
        <topology evidence="1">Multi-pass membrane protein</topology>
    </subcellularLocation>
</comment>
<keyword evidence="4 7" id="KW-1133">Transmembrane helix</keyword>
<feature type="transmembrane region" description="Helical" evidence="7">
    <location>
        <begin position="666"/>
        <end position="693"/>
    </location>
</feature>
<feature type="transmembrane region" description="Helical" evidence="7">
    <location>
        <begin position="417"/>
        <end position="443"/>
    </location>
</feature>
<gene>
    <name evidence="9" type="ORF">DFJ67_1574</name>
</gene>
<dbReference type="GO" id="GO:0005886">
    <property type="term" value="C:plasma membrane"/>
    <property type="evidence" value="ECO:0007669"/>
    <property type="project" value="UniProtKB-SubCell"/>
</dbReference>
<name>A0A3D9ZEE4_9ACTN</name>
<dbReference type="PANTHER" id="PTHR30572">
    <property type="entry name" value="MEMBRANE COMPONENT OF TRANSPORTER-RELATED"/>
    <property type="match status" value="1"/>
</dbReference>
<dbReference type="InterPro" id="IPR003838">
    <property type="entry name" value="ABC3_permease_C"/>
</dbReference>
<evidence type="ECO:0000256" key="7">
    <source>
        <dbReference type="SAM" id="Phobius"/>
    </source>
</evidence>
<feature type="transmembrane region" description="Helical" evidence="7">
    <location>
        <begin position="342"/>
        <end position="364"/>
    </location>
</feature>
<evidence type="ECO:0000313" key="9">
    <source>
        <dbReference type="EMBL" id="REF95615.1"/>
    </source>
</evidence>
<keyword evidence="10" id="KW-1185">Reference proteome</keyword>
<keyword evidence="3 7" id="KW-0812">Transmembrane</keyword>
<organism evidence="9 10">
    <name type="scientific">Asanoa ferruginea</name>
    <dbReference type="NCBI Taxonomy" id="53367"/>
    <lineage>
        <taxon>Bacteria</taxon>
        <taxon>Bacillati</taxon>
        <taxon>Actinomycetota</taxon>
        <taxon>Actinomycetes</taxon>
        <taxon>Micromonosporales</taxon>
        <taxon>Micromonosporaceae</taxon>
        <taxon>Asanoa</taxon>
    </lineage>
</organism>
<comment type="caution">
    <text evidence="9">The sequence shown here is derived from an EMBL/GenBank/DDBJ whole genome shotgun (WGS) entry which is preliminary data.</text>
</comment>
<feature type="transmembrane region" description="Helical" evidence="7">
    <location>
        <begin position="300"/>
        <end position="322"/>
    </location>
</feature>
<dbReference type="Proteomes" id="UP000256913">
    <property type="component" value="Unassembled WGS sequence"/>
</dbReference>
<feature type="transmembrane region" description="Helical" evidence="7">
    <location>
        <begin position="248"/>
        <end position="273"/>
    </location>
</feature>
<protein>
    <submittedName>
        <fullName evidence="9">Putative ABC transport system permease protein</fullName>
    </submittedName>
</protein>
<dbReference type="GO" id="GO:0022857">
    <property type="term" value="F:transmembrane transporter activity"/>
    <property type="evidence" value="ECO:0007669"/>
    <property type="project" value="TreeGrafter"/>
</dbReference>
<dbReference type="OrthoDB" id="3223244at2"/>
<keyword evidence="5 7" id="KW-0472">Membrane</keyword>
<reference evidence="9 10" key="1">
    <citation type="submission" date="2018-08" db="EMBL/GenBank/DDBJ databases">
        <title>Sequencing the genomes of 1000 actinobacteria strains.</title>
        <authorList>
            <person name="Klenk H.-P."/>
        </authorList>
    </citation>
    <scope>NUCLEOTIDE SEQUENCE [LARGE SCALE GENOMIC DNA]</scope>
    <source>
        <strain evidence="9 10">DSM 44099</strain>
    </source>
</reference>
<evidence type="ECO:0000256" key="2">
    <source>
        <dbReference type="ARBA" id="ARBA00022475"/>
    </source>
</evidence>
<evidence type="ECO:0000256" key="6">
    <source>
        <dbReference type="ARBA" id="ARBA00038076"/>
    </source>
</evidence>
<comment type="similarity">
    <text evidence="6">Belongs to the ABC-4 integral membrane protein family.</text>
</comment>
<dbReference type="RefSeq" id="WP_116067263.1">
    <property type="nucleotide sequence ID" value="NZ_BONB01000061.1"/>
</dbReference>
<feature type="transmembrane region" description="Helical" evidence="7">
    <location>
        <begin position="12"/>
        <end position="36"/>
    </location>
</feature>
<keyword evidence="2" id="KW-1003">Cell membrane</keyword>
<dbReference type="AlphaFoldDB" id="A0A3D9ZEE4"/>
<evidence type="ECO:0000256" key="4">
    <source>
        <dbReference type="ARBA" id="ARBA00022989"/>
    </source>
</evidence>
<evidence type="ECO:0000256" key="3">
    <source>
        <dbReference type="ARBA" id="ARBA00022692"/>
    </source>
</evidence>
<feature type="transmembrane region" description="Helical" evidence="7">
    <location>
        <begin position="470"/>
        <end position="491"/>
    </location>
</feature>
<evidence type="ECO:0000256" key="1">
    <source>
        <dbReference type="ARBA" id="ARBA00004651"/>
    </source>
</evidence>